<protein>
    <submittedName>
        <fullName evidence="2">Glycosyltransferase</fullName>
    </submittedName>
</protein>
<name>A0ABU0YSQ6_9PROT</name>
<dbReference type="Gene3D" id="3.40.50.2000">
    <property type="entry name" value="Glycogen Phosphorylase B"/>
    <property type="match status" value="2"/>
</dbReference>
<reference evidence="3" key="1">
    <citation type="submission" date="2023-08" db="EMBL/GenBank/DDBJ databases">
        <title>Rhodospirillaceae gen. nov., a novel taxon isolated from the Yangtze River Yuezi River estuary sludge.</title>
        <authorList>
            <person name="Ruan L."/>
        </authorList>
    </citation>
    <scope>NUCLEOTIDE SEQUENCE [LARGE SCALE GENOMIC DNA]</scope>
    <source>
        <strain evidence="3">R-7</strain>
    </source>
</reference>
<dbReference type="SUPFAM" id="SSF53756">
    <property type="entry name" value="UDP-Glycosyltransferase/glycogen phosphorylase"/>
    <property type="match status" value="1"/>
</dbReference>
<gene>
    <name evidence="2" type="ORF">Q8A70_21225</name>
</gene>
<organism evidence="2 3">
    <name type="scientific">Dongia sedimenti</name>
    <dbReference type="NCBI Taxonomy" id="3064282"/>
    <lineage>
        <taxon>Bacteria</taxon>
        <taxon>Pseudomonadati</taxon>
        <taxon>Pseudomonadota</taxon>
        <taxon>Alphaproteobacteria</taxon>
        <taxon>Rhodospirillales</taxon>
        <taxon>Dongiaceae</taxon>
        <taxon>Dongia</taxon>
    </lineage>
</organism>
<evidence type="ECO:0000259" key="1">
    <source>
        <dbReference type="Pfam" id="PF13579"/>
    </source>
</evidence>
<evidence type="ECO:0000313" key="2">
    <source>
        <dbReference type="EMBL" id="MDQ7250227.1"/>
    </source>
</evidence>
<dbReference type="Pfam" id="PF13579">
    <property type="entry name" value="Glyco_trans_4_4"/>
    <property type="match status" value="1"/>
</dbReference>
<comment type="caution">
    <text evidence="2">The sequence shown here is derived from an EMBL/GenBank/DDBJ whole genome shotgun (WGS) entry which is preliminary data.</text>
</comment>
<dbReference type="Proteomes" id="UP001230156">
    <property type="component" value="Unassembled WGS sequence"/>
</dbReference>
<keyword evidence="3" id="KW-1185">Reference proteome</keyword>
<dbReference type="Pfam" id="PF13692">
    <property type="entry name" value="Glyco_trans_1_4"/>
    <property type="match status" value="1"/>
</dbReference>
<feature type="domain" description="Glycosyltransferase subfamily 4-like N-terminal" evidence="1">
    <location>
        <begin position="19"/>
        <end position="203"/>
    </location>
</feature>
<dbReference type="RefSeq" id="WP_379959208.1">
    <property type="nucleotide sequence ID" value="NZ_JAUYVI010000006.1"/>
</dbReference>
<evidence type="ECO:0000313" key="3">
    <source>
        <dbReference type="Proteomes" id="UP001230156"/>
    </source>
</evidence>
<proteinExistence type="predicted"/>
<accession>A0ABU0YSQ6</accession>
<sequence length="395" mass="42540">MRVLWVSRFVPFPMNAGDRVYSARLAAATAEAGAEVTVLGIADEAPPAAMTAVRNLRWEGVNCAQRGTVPALLRPLPLVTERASPAPIVAAFRRLLDKLAPQVVVVDNYAAGWVMPLLAARRPAPALVYIAHNFEEKLAADIARGFSGSSARKIALLLNALKIRRLERALVKRADLVVALTERDRDELLARNPDKQSLVLPPGFTGSRAAQRAIDATVPRRVVMLGSVRWIAKQINVGEFLEAADAKFHAVGIAFDIIGDVAEEFRASWTPRLKATRFLGFVDNVADELARSRLGLVIEAVGGGFKLKILDYLFARVPVAALAGSFEGVPQAARNQIAIAPTAAALTETVIRLIDDFDALNGMQNACFDAVNGRFEWDLDGCQLAAALAALPAAR</sequence>
<dbReference type="EMBL" id="JAUYVI010000006">
    <property type="protein sequence ID" value="MDQ7250227.1"/>
    <property type="molecule type" value="Genomic_DNA"/>
</dbReference>
<dbReference type="InterPro" id="IPR028098">
    <property type="entry name" value="Glyco_trans_4-like_N"/>
</dbReference>